<evidence type="ECO:0000313" key="3">
    <source>
        <dbReference type="Proteomes" id="UP000199289"/>
    </source>
</evidence>
<dbReference type="Pfam" id="PF19091">
    <property type="entry name" value="DUF5779"/>
    <property type="match status" value="1"/>
</dbReference>
<reference evidence="2" key="1">
    <citation type="submission" date="2016-10" db="EMBL/GenBank/DDBJ databases">
        <authorList>
            <person name="de Groot N.N."/>
        </authorList>
    </citation>
    <scope>NUCLEOTIDE SEQUENCE [LARGE SCALE GENOMIC DNA]</scope>
    <source>
        <strain evidence="2">CGMCC 1.12397</strain>
    </source>
</reference>
<dbReference type="AlphaFoldDB" id="A0A1H1APL9"/>
<gene>
    <name evidence="1" type="ORF">DWB78_01320</name>
    <name evidence="2" type="ORF">SAMN05216278_1434</name>
</gene>
<organism evidence="2 3">
    <name type="scientific">Halopelagius longus</name>
    <dbReference type="NCBI Taxonomy" id="1236180"/>
    <lineage>
        <taxon>Archaea</taxon>
        <taxon>Methanobacteriati</taxon>
        <taxon>Methanobacteriota</taxon>
        <taxon>Stenosarchaea group</taxon>
        <taxon>Halobacteria</taxon>
        <taxon>Halobacteriales</taxon>
        <taxon>Haloferacaceae</taxon>
    </lineage>
</organism>
<dbReference type="InterPro" id="IPR043931">
    <property type="entry name" value="DUF5779"/>
</dbReference>
<name>A0A1H1APL9_9EURY</name>
<reference evidence="3" key="2">
    <citation type="submission" date="2016-10" db="EMBL/GenBank/DDBJ databases">
        <authorList>
            <person name="Varghese N."/>
            <person name="Submissions S."/>
        </authorList>
    </citation>
    <scope>NUCLEOTIDE SEQUENCE [LARGE SCALE GENOMIC DNA]</scope>
    <source>
        <strain evidence="3">CGMCC 1.12397</strain>
    </source>
</reference>
<protein>
    <submittedName>
        <fullName evidence="2">Uncharacterized protein</fullName>
    </submittedName>
</protein>
<reference evidence="1 4" key="3">
    <citation type="submission" date="2018-07" db="EMBL/GenBank/DDBJ databases">
        <title>Genome sequence of extremly halophilic archaeon Halopelagius longus strain BC12-B1.</title>
        <authorList>
            <person name="Zhang X."/>
        </authorList>
    </citation>
    <scope>NUCLEOTIDE SEQUENCE [LARGE SCALE GENOMIC DNA]</scope>
    <source>
        <strain evidence="1 4">BC12-B1</strain>
    </source>
</reference>
<sequence>MGDFKLNLASAEEHLDEEDVEGDVVLAALDGTTDPDEWIRSVENGNVLFLAIEGDLNELATGFAREIKDMGGNLMHFRNFLVVTPPGTNINTDRL</sequence>
<dbReference type="EMBL" id="FNKQ01000002">
    <property type="protein sequence ID" value="SDQ41570.1"/>
    <property type="molecule type" value="Genomic_DNA"/>
</dbReference>
<evidence type="ECO:0000313" key="1">
    <source>
        <dbReference type="EMBL" id="RDI70466.1"/>
    </source>
</evidence>
<dbReference type="Proteomes" id="UP000255421">
    <property type="component" value="Unassembled WGS sequence"/>
</dbReference>
<evidence type="ECO:0000313" key="4">
    <source>
        <dbReference type="Proteomes" id="UP000255421"/>
    </source>
</evidence>
<proteinExistence type="predicted"/>
<dbReference type="RefSeq" id="WP_092535115.1">
    <property type="nucleotide sequence ID" value="NZ_FNKQ01000002.1"/>
</dbReference>
<dbReference type="OrthoDB" id="311695at2157"/>
<dbReference type="Proteomes" id="UP000199289">
    <property type="component" value="Unassembled WGS sequence"/>
</dbReference>
<evidence type="ECO:0000313" key="2">
    <source>
        <dbReference type="EMBL" id="SDQ41570.1"/>
    </source>
</evidence>
<accession>A0A1H1APL9</accession>
<keyword evidence="4" id="KW-1185">Reference proteome</keyword>
<dbReference type="EMBL" id="QQST01000001">
    <property type="protein sequence ID" value="RDI70466.1"/>
    <property type="molecule type" value="Genomic_DNA"/>
</dbReference>